<accession>A0A2P5DLR0</accession>
<dbReference type="Proteomes" id="UP000237105">
    <property type="component" value="Unassembled WGS sequence"/>
</dbReference>
<name>A0A2P5DLR0_PARAD</name>
<dbReference type="AlphaFoldDB" id="A0A2P5DLR0"/>
<keyword evidence="2" id="KW-1185">Reference proteome</keyword>
<reference evidence="2" key="1">
    <citation type="submission" date="2016-06" db="EMBL/GenBank/DDBJ databases">
        <title>Parallel loss of symbiosis genes in relatives of nitrogen-fixing non-legume Parasponia.</title>
        <authorList>
            <person name="Van Velzen R."/>
            <person name="Holmer R."/>
            <person name="Bu F."/>
            <person name="Rutten L."/>
            <person name="Van Zeijl A."/>
            <person name="Liu W."/>
            <person name="Santuari L."/>
            <person name="Cao Q."/>
            <person name="Sharma T."/>
            <person name="Shen D."/>
            <person name="Roswanjaya Y."/>
            <person name="Wardhani T."/>
            <person name="Kalhor M.S."/>
            <person name="Jansen J."/>
            <person name="Van den Hoogen J."/>
            <person name="Gungor B."/>
            <person name="Hartog M."/>
            <person name="Hontelez J."/>
            <person name="Verver J."/>
            <person name="Yang W.-C."/>
            <person name="Schijlen E."/>
            <person name="Repin R."/>
            <person name="Schilthuizen M."/>
            <person name="Schranz E."/>
            <person name="Heidstra R."/>
            <person name="Miyata K."/>
            <person name="Fedorova E."/>
            <person name="Kohlen W."/>
            <person name="Bisseling T."/>
            <person name="Smit S."/>
            <person name="Geurts R."/>
        </authorList>
    </citation>
    <scope>NUCLEOTIDE SEQUENCE [LARGE SCALE GENOMIC DNA]</scope>
    <source>
        <strain evidence="2">cv. WU1-14</strain>
    </source>
</reference>
<evidence type="ECO:0000313" key="2">
    <source>
        <dbReference type="Proteomes" id="UP000237105"/>
    </source>
</evidence>
<dbReference type="EMBL" id="JXTB01000029">
    <property type="protein sequence ID" value="PON74232.1"/>
    <property type="molecule type" value="Genomic_DNA"/>
</dbReference>
<comment type="caution">
    <text evidence="1">The sequence shown here is derived from an EMBL/GenBank/DDBJ whole genome shotgun (WGS) entry which is preliminary data.</text>
</comment>
<protein>
    <submittedName>
        <fullName evidence="1">Uncharacterized protein</fullName>
    </submittedName>
</protein>
<evidence type="ECO:0000313" key="1">
    <source>
        <dbReference type="EMBL" id="PON74232.1"/>
    </source>
</evidence>
<gene>
    <name evidence="1" type="ORF">PanWU01x14_050640</name>
</gene>
<organism evidence="1 2">
    <name type="scientific">Parasponia andersonii</name>
    <name type="common">Sponia andersonii</name>
    <dbReference type="NCBI Taxonomy" id="3476"/>
    <lineage>
        <taxon>Eukaryota</taxon>
        <taxon>Viridiplantae</taxon>
        <taxon>Streptophyta</taxon>
        <taxon>Embryophyta</taxon>
        <taxon>Tracheophyta</taxon>
        <taxon>Spermatophyta</taxon>
        <taxon>Magnoliopsida</taxon>
        <taxon>eudicotyledons</taxon>
        <taxon>Gunneridae</taxon>
        <taxon>Pentapetalae</taxon>
        <taxon>rosids</taxon>
        <taxon>fabids</taxon>
        <taxon>Rosales</taxon>
        <taxon>Cannabaceae</taxon>
        <taxon>Parasponia</taxon>
    </lineage>
</organism>
<proteinExistence type="predicted"/>
<sequence length="184" mass="20944">MYTVTSYRIFHFQICLVGAAIDRKLTTLEAVTLFLYLPPSQLGSMLGLNFCGLIISIRTKFSSGSTEISSSSSSNCFCSSSYNHGDLVGFSTKCRAEDDLIKANWRKNLPSKGDLILLSSSMRLCKSTCREVDEMVYFEEKKNRTSPLQVQGRKDFLVFLILLVHWYKELKELEHARETFVQNL</sequence>